<evidence type="ECO:0000256" key="2">
    <source>
        <dbReference type="SAM" id="Phobius"/>
    </source>
</evidence>
<protein>
    <submittedName>
        <fullName evidence="3">Uncharacterized protein</fullName>
    </submittedName>
</protein>
<name>A0A9P8I656_9PEZI</name>
<comment type="caution">
    <text evidence="3">The sequence shown here is derived from an EMBL/GenBank/DDBJ whole genome shotgun (WGS) entry which is preliminary data.</text>
</comment>
<dbReference type="EMBL" id="JAGHQL010000114">
    <property type="protein sequence ID" value="KAH0538313.1"/>
    <property type="molecule type" value="Genomic_DNA"/>
</dbReference>
<keyword evidence="4" id="KW-1185">Reference proteome</keyword>
<feature type="transmembrane region" description="Helical" evidence="2">
    <location>
        <begin position="349"/>
        <end position="369"/>
    </location>
</feature>
<evidence type="ECO:0000313" key="4">
    <source>
        <dbReference type="Proteomes" id="UP000698800"/>
    </source>
</evidence>
<gene>
    <name evidence="3" type="ORF">FGG08_005087</name>
</gene>
<organism evidence="3 4">
    <name type="scientific">Glutinoglossum americanum</name>
    <dbReference type="NCBI Taxonomy" id="1670608"/>
    <lineage>
        <taxon>Eukaryota</taxon>
        <taxon>Fungi</taxon>
        <taxon>Dikarya</taxon>
        <taxon>Ascomycota</taxon>
        <taxon>Pezizomycotina</taxon>
        <taxon>Geoglossomycetes</taxon>
        <taxon>Geoglossales</taxon>
        <taxon>Geoglossaceae</taxon>
        <taxon>Glutinoglossum</taxon>
    </lineage>
</organism>
<accession>A0A9P8I656</accession>
<feature type="transmembrane region" description="Helical" evidence="2">
    <location>
        <begin position="315"/>
        <end position="337"/>
    </location>
</feature>
<sequence length="506" mass="53116">MVQPADDQPPSPLTDDLPDKNFFIPGRMRYPTPLRPLDPCRAATAKPTGDEELQVPFEAAVAAAEAGNTAVGDALNANGTPRSQRIRGGHTSSPFFPLHSGSHGPLRACLRVRDGDDHAGQDGRVAAFGDPSCGSGPAPAAAGELVMQIPPSSVLGTMIAGLFPRIESPGAEEVLRMQRRSTAVDGSPDPALVAGPSPFSLRVSPTPTGGVHVKLYNGGGGGGIPAVFDGAQDAITWTTGTTGDHERDVEAQRGGGDGEGGEGGENPRRVGNVLRKSRGGGEEKKNKTLTAADAAAASFNTQVFVRAAFFYRRTLVFILLFVQPIFTIAICILWALLPPPSATPTAPNTFALELVLLAAVHLAHAVLVIGRAVPTFKEATLEGMSGYRALVRRRGRVRPGDGGARWGFWGDFVLELCVAALWGAMAGLKGRVMYVEGVCARASSGEKLLEVWMLGGANCGMLASAVGLMGIEVVYWGDSFLVRGLEIYLGMGLKREEEEGQGEEMG</sequence>
<feature type="compositionally biased region" description="Gly residues" evidence="1">
    <location>
        <begin position="253"/>
        <end position="264"/>
    </location>
</feature>
<proteinExistence type="predicted"/>
<feature type="transmembrane region" description="Helical" evidence="2">
    <location>
        <begin position="451"/>
        <end position="475"/>
    </location>
</feature>
<feature type="region of interest" description="Disordered" evidence="1">
    <location>
        <begin position="239"/>
        <end position="287"/>
    </location>
</feature>
<keyword evidence="2" id="KW-0812">Transmembrane</keyword>
<evidence type="ECO:0000256" key="1">
    <source>
        <dbReference type="SAM" id="MobiDB-lite"/>
    </source>
</evidence>
<dbReference type="OrthoDB" id="10664862at2759"/>
<reference evidence="3" key="1">
    <citation type="submission" date="2021-03" db="EMBL/GenBank/DDBJ databases">
        <title>Comparative genomics and phylogenomic investigation of the class Geoglossomycetes provide insights into ecological specialization and systematics.</title>
        <authorList>
            <person name="Melie T."/>
            <person name="Pirro S."/>
            <person name="Miller A.N."/>
            <person name="Quandt A."/>
        </authorList>
    </citation>
    <scope>NUCLEOTIDE SEQUENCE</scope>
    <source>
        <strain evidence="3">GBOQ0MN5Z8</strain>
    </source>
</reference>
<dbReference type="Proteomes" id="UP000698800">
    <property type="component" value="Unassembled WGS sequence"/>
</dbReference>
<evidence type="ECO:0000313" key="3">
    <source>
        <dbReference type="EMBL" id="KAH0538313.1"/>
    </source>
</evidence>
<dbReference type="AlphaFoldDB" id="A0A9P8I656"/>
<keyword evidence="2" id="KW-1133">Transmembrane helix</keyword>
<feature type="region of interest" description="Disordered" evidence="1">
    <location>
        <begin position="1"/>
        <end position="35"/>
    </location>
</feature>
<feature type="transmembrane region" description="Helical" evidence="2">
    <location>
        <begin position="406"/>
        <end position="425"/>
    </location>
</feature>
<keyword evidence="2" id="KW-0472">Membrane</keyword>